<dbReference type="EMBL" id="FSQW01000001">
    <property type="protein sequence ID" value="SIN65442.1"/>
    <property type="molecule type" value="Genomic_DNA"/>
</dbReference>
<dbReference type="Proteomes" id="UP000185192">
    <property type="component" value="Unassembled WGS sequence"/>
</dbReference>
<evidence type="ECO:0000259" key="2">
    <source>
        <dbReference type="Pfam" id="PF15902"/>
    </source>
</evidence>
<dbReference type="Pfam" id="PF02012">
    <property type="entry name" value="BNR"/>
    <property type="match status" value="1"/>
</dbReference>
<dbReference type="OrthoDB" id="9764804at2"/>
<dbReference type="PANTHER" id="PTHR43739">
    <property type="entry name" value="XYLOGLUCANASE (EUROFUNG)"/>
    <property type="match status" value="1"/>
</dbReference>
<dbReference type="PANTHER" id="PTHR43739:SF5">
    <property type="entry name" value="EXO-ALPHA-SIALIDASE"/>
    <property type="match status" value="1"/>
</dbReference>
<dbReference type="STRING" id="1123272.SAMN02745824_1508"/>
<dbReference type="RefSeq" id="WP_074204422.1">
    <property type="nucleotide sequence ID" value="NZ_FSQW01000001.1"/>
</dbReference>
<dbReference type="AlphaFoldDB" id="A0A1N6D3S1"/>
<dbReference type="Gene3D" id="2.130.10.10">
    <property type="entry name" value="YVTN repeat-like/Quinoprotein amine dehydrogenase"/>
    <property type="match status" value="1"/>
</dbReference>
<dbReference type="InterPro" id="IPR052025">
    <property type="entry name" value="Xyloglucanase_GH74"/>
</dbReference>
<sequence>MNGNDQTTNMLYAASVGHSGWFSRDLGESWQRANTHTGGVYNESRTWCLSVHPDRPGEVLAGTDDGVYRWMETEKRWNHVPSPMDGLHILKIAQSPFNPDFIIAGTRPAELYRSRDNGRSWERLTFANHIEAPFINTNRVTSVKYDPVHPEQIWVTIEIDGLWRSRDGGDNWERIGLDLPDQDLHNVEFADFEHERWILVATEVGLFRSRDDGGNFHKIDIPDLPYHYFRCLTRRPDQTGVMFLSIGDRPSGDDSMLLRTRDNGETWEAVDLPGNQNTTIWHISGNAADPMLLFAISIFGEVYRSTDGGETWDKPAKFLGEAREIVWAPVPNDMLGEQKKAWVTADEFLEKGEDAF</sequence>
<organism evidence="3 4">
    <name type="scientific">Parasphingorhabdus marina DSM 22363</name>
    <dbReference type="NCBI Taxonomy" id="1123272"/>
    <lineage>
        <taxon>Bacteria</taxon>
        <taxon>Pseudomonadati</taxon>
        <taxon>Pseudomonadota</taxon>
        <taxon>Alphaproteobacteria</taxon>
        <taxon>Sphingomonadales</taxon>
        <taxon>Sphingomonadaceae</taxon>
        <taxon>Parasphingorhabdus</taxon>
    </lineage>
</organism>
<keyword evidence="4" id="KW-1185">Reference proteome</keyword>
<dbReference type="InterPro" id="IPR015943">
    <property type="entry name" value="WD40/YVTN_repeat-like_dom_sf"/>
</dbReference>
<name>A0A1N6D3S1_9SPHN</name>
<keyword evidence="1" id="KW-0677">Repeat</keyword>
<dbReference type="SUPFAM" id="SSF110296">
    <property type="entry name" value="Oligoxyloglucan reducing end-specific cellobiohydrolase"/>
    <property type="match status" value="1"/>
</dbReference>
<dbReference type="Pfam" id="PF15902">
    <property type="entry name" value="Sortilin-Vps10"/>
    <property type="match status" value="1"/>
</dbReference>
<reference evidence="4" key="1">
    <citation type="submission" date="2016-11" db="EMBL/GenBank/DDBJ databases">
        <authorList>
            <person name="Varghese N."/>
            <person name="Submissions S."/>
        </authorList>
    </citation>
    <scope>NUCLEOTIDE SEQUENCE [LARGE SCALE GENOMIC DNA]</scope>
    <source>
        <strain evidence="4">DSM 22363</strain>
    </source>
</reference>
<dbReference type="GO" id="GO:0010411">
    <property type="term" value="P:xyloglucan metabolic process"/>
    <property type="evidence" value="ECO:0007669"/>
    <property type="project" value="TreeGrafter"/>
</dbReference>
<accession>A0A1N6D3S1</accession>
<evidence type="ECO:0000313" key="3">
    <source>
        <dbReference type="EMBL" id="SIN65442.1"/>
    </source>
</evidence>
<feature type="domain" description="Sortilin N-terminal" evidence="2">
    <location>
        <begin position="162"/>
        <end position="271"/>
    </location>
</feature>
<proteinExistence type="predicted"/>
<gene>
    <name evidence="3" type="ORF">SAMN02745824_1508</name>
</gene>
<evidence type="ECO:0000256" key="1">
    <source>
        <dbReference type="ARBA" id="ARBA00022737"/>
    </source>
</evidence>
<dbReference type="InterPro" id="IPR031778">
    <property type="entry name" value="Sortilin_N"/>
</dbReference>
<dbReference type="InterPro" id="IPR002860">
    <property type="entry name" value="BNR_rpt"/>
</dbReference>
<protein>
    <submittedName>
        <fullName evidence="3">BNR/Asp-box repeat-containing protein</fullName>
    </submittedName>
</protein>
<evidence type="ECO:0000313" key="4">
    <source>
        <dbReference type="Proteomes" id="UP000185192"/>
    </source>
</evidence>